<dbReference type="PANTHER" id="PTHR34236:SF1">
    <property type="entry name" value="DIMETHYL SULFOXIDE REDUCTASE TRANSCRIPTIONAL ACTIVATOR"/>
    <property type="match status" value="1"/>
</dbReference>
<dbReference type="PANTHER" id="PTHR34236">
    <property type="entry name" value="DIMETHYL SULFOXIDE REDUCTASE TRANSCRIPTIONAL ACTIVATOR"/>
    <property type="match status" value="1"/>
</dbReference>
<dbReference type="Gene3D" id="1.10.10.10">
    <property type="entry name" value="Winged helix-like DNA-binding domain superfamily/Winged helix DNA-binding domain"/>
    <property type="match status" value="1"/>
</dbReference>
<reference evidence="7" key="1">
    <citation type="submission" date="2016-10" db="EMBL/GenBank/DDBJ databases">
        <authorList>
            <person name="Varghese N."/>
            <person name="Submissions S."/>
        </authorList>
    </citation>
    <scope>NUCLEOTIDE SEQUENCE [LARGE SCALE GENOMIC DNA]</scope>
    <source>
        <strain evidence="7">CGMCC 1.8981</strain>
    </source>
</reference>
<evidence type="ECO:0000259" key="4">
    <source>
        <dbReference type="Pfam" id="PF04967"/>
    </source>
</evidence>
<dbReference type="InterPro" id="IPR007050">
    <property type="entry name" value="HTH_bacterioopsin"/>
</dbReference>
<dbReference type="Proteomes" id="UP000199112">
    <property type="component" value="Unassembled WGS sequence"/>
</dbReference>
<sequence length="242" mass="27347">MRYVTYVLTPQQGYFDPGERVLSEYGVTLRTIQDTDFLSDGTIVTRREIVGDREDAIRALEHPSSNVFEYMLSDVDESKILQMHYQPSELTTNLLEIHQRHAVLLDYPMEYTGPNSAHLRVSQIGSESELRSLISETRALTNLDIERLGRYDPSDGQPLIDLTNRQREVLSVAIEEGYYQEPREVTYQEIADELGCSAGTVGQHLRRIESQLMSTIVLGGTSRTDHGAPSTPDRSAETKPSR</sequence>
<keyword evidence="7" id="KW-1185">Reference proteome</keyword>
<evidence type="ECO:0000256" key="2">
    <source>
        <dbReference type="ARBA" id="ARBA00023163"/>
    </source>
</evidence>
<dbReference type="Pfam" id="PF04967">
    <property type="entry name" value="HTH_10"/>
    <property type="match status" value="1"/>
</dbReference>
<keyword evidence="1" id="KW-0805">Transcription regulation</keyword>
<dbReference type="InterPro" id="IPR056493">
    <property type="entry name" value="HVO_0513_N"/>
</dbReference>
<organism evidence="6 7">
    <name type="scientific">Natronorubrum sediminis</name>
    <dbReference type="NCBI Taxonomy" id="640943"/>
    <lineage>
        <taxon>Archaea</taxon>
        <taxon>Methanobacteriati</taxon>
        <taxon>Methanobacteriota</taxon>
        <taxon>Stenosarchaea group</taxon>
        <taxon>Halobacteria</taxon>
        <taxon>Halobacteriales</taxon>
        <taxon>Natrialbaceae</taxon>
        <taxon>Natronorubrum</taxon>
    </lineage>
</organism>
<name>A0A1H6G1J3_9EURY</name>
<dbReference type="InterPro" id="IPR036388">
    <property type="entry name" value="WH-like_DNA-bd_sf"/>
</dbReference>
<evidence type="ECO:0000256" key="1">
    <source>
        <dbReference type="ARBA" id="ARBA00023015"/>
    </source>
</evidence>
<dbReference type="InterPro" id="IPR013324">
    <property type="entry name" value="RNA_pol_sigma_r3/r4-like"/>
</dbReference>
<gene>
    <name evidence="6" type="ORF">SAMN04487967_2553</name>
</gene>
<accession>A0A1H6G1J3</accession>
<evidence type="ECO:0000313" key="6">
    <source>
        <dbReference type="EMBL" id="SEH16328.1"/>
    </source>
</evidence>
<dbReference type="OrthoDB" id="27447at2157"/>
<evidence type="ECO:0000259" key="5">
    <source>
        <dbReference type="Pfam" id="PF24278"/>
    </source>
</evidence>
<keyword evidence="2" id="KW-0804">Transcription</keyword>
<feature type="domain" description="HTH bat-type" evidence="4">
    <location>
        <begin position="162"/>
        <end position="213"/>
    </location>
</feature>
<dbReference type="AlphaFoldDB" id="A0A1H6G1J3"/>
<evidence type="ECO:0000313" key="7">
    <source>
        <dbReference type="Proteomes" id="UP000199112"/>
    </source>
</evidence>
<protein>
    <submittedName>
        <fullName evidence="6">Predicted DNA binding protein, contains HTH domain</fullName>
    </submittedName>
</protein>
<dbReference type="EMBL" id="FNWL01000002">
    <property type="protein sequence ID" value="SEH16328.1"/>
    <property type="molecule type" value="Genomic_DNA"/>
</dbReference>
<proteinExistence type="predicted"/>
<dbReference type="Pfam" id="PF24278">
    <property type="entry name" value="HVO_0513_N"/>
    <property type="match status" value="1"/>
</dbReference>
<dbReference type="RefSeq" id="WP_090507339.1">
    <property type="nucleotide sequence ID" value="NZ_FNWL01000002.1"/>
</dbReference>
<dbReference type="SUPFAM" id="SSF88659">
    <property type="entry name" value="Sigma3 and sigma4 domains of RNA polymerase sigma factors"/>
    <property type="match status" value="1"/>
</dbReference>
<feature type="region of interest" description="Disordered" evidence="3">
    <location>
        <begin position="219"/>
        <end position="242"/>
    </location>
</feature>
<feature type="domain" description="HVO-0513-like N-terminal" evidence="5">
    <location>
        <begin position="17"/>
        <end position="151"/>
    </location>
</feature>
<evidence type="ECO:0000256" key="3">
    <source>
        <dbReference type="SAM" id="MobiDB-lite"/>
    </source>
</evidence>